<keyword evidence="1 5" id="KW-0436">Ligase</keyword>
<evidence type="ECO:0000313" key="6">
    <source>
        <dbReference type="Proteomes" id="UP001589608"/>
    </source>
</evidence>
<sequence>MSTGGAFSDLDRPPLRPLALRKALLVPGGLWTELRIVQETGSTNADVAAAAREGAPEGLIIVAESQNAGRGRLDRRWQSPPRAGLALSVLLRPAVAPGRLGWLPLLAGVALAESVRRVARIDAYLKWPNDLLLQGDRKTAGILAEAADGAVVVGIGLNVTLHENELPRPDATSLVLGGAVSTDRDPLLRALLRALADWYRRFAEHGGDPEASGLREAYIFHCGTIGRRVSVDLPSGEVLEGLASGVDGDGRLQVTDRFQTVRPVAAGDVVHARLDPTV</sequence>
<accession>A0ABV5MI42</accession>
<organism evidence="5 6">
    <name type="scientific">Dactylosporangium vinaceum</name>
    <dbReference type="NCBI Taxonomy" id="53362"/>
    <lineage>
        <taxon>Bacteria</taxon>
        <taxon>Bacillati</taxon>
        <taxon>Actinomycetota</taxon>
        <taxon>Actinomycetes</taxon>
        <taxon>Micromonosporales</taxon>
        <taxon>Micromonosporaceae</taxon>
        <taxon>Dactylosporangium</taxon>
    </lineage>
</organism>
<feature type="domain" description="BPL/LPL catalytic" evidence="4">
    <location>
        <begin position="33"/>
        <end position="203"/>
    </location>
</feature>
<reference evidence="5 6" key="1">
    <citation type="submission" date="2024-09" db="EMBL/GenBank/DDBJ databases">
        <authorList>
            <person name="Sun Q."/>
            <person name="Mori K."/>
        </authorList>
    </citation>
    <scope>NUCLEOTIDE SEQUENCE [LARGE SCALE GENOMIC DNA]</scope>
    <source>
        <strain evidence="5 6">JCM 3307</strain>
    </source>
</reference>
<keyword evidence="2" id="KW-0092">Biotin</keyword>
<dbReference type="GO" id="GO:0004077">
    <property type="term" value="F:biotin--[biotin carboxyl-carrier protein] ligase activity"/>
    <property type="evidence" value="ECO:0007669"/>
    <property type="project" value="UniProtKB-EC"/>
</dbReference>
<dbReference type="EMBL" id="JBHMCA010000058">
    <property type="protein sequence ID" value="MFB9448535.1"/>
    <property type="molecule type" value="Genomic_DNA"/>
</dbReference>
<dbReference type="EC" id="6.3.4.15" evidence="3"/>
<proteinExistence type="predicted"/>
<evidence type="ECO:0000313" key="5">
    <source>
        <dbReference type="EMBL" id="MFB9448535.1"/>
    </source>
</evidence>
<dbReference type="InterPro" id="IPR045864">
    <property type="entry name" value="aa-tRNA-synth_II/BPL/LPL"/>
</dbReference>
<dbReference type="Proteomes" id="UP001589608">
    <property type="component" value="Unassembled WGS sequence"/>
</dbReference>
<gene>
    <name evidence="5" type="ORF">ACFFTR_36075</name>
</gene>
<name>A0ABV5MI42_9ACTN</name>
<evidence type="ECO:0000256" key="2">
    <source>
        <dbReference type="ARBA" id="ARBA00023267"/>
    </source>
</evidence>
<dbReference type="CDD" id="cd16442">
    <property type="entry name" value="BPL"/>
    <property type="match status" value="1"/>
</dbReference>
<dbReference type="Gene3D" id="2.30.30.100">
    <property type="match status" value="1"/>
</dbReference>
<dbReference type="NCBIfam" id="TIGR00121">
    <property type="entry name" value="birA_ligase"/>
    <property type="match status" value="1"/>
</dbReference>
<dbReference type="Pfam" id="PF02237">
    <property type="entry name" value="BPL_C"/>
    <property type="match status" value="1"/>
</dbReference>
<dbReference type="Gene3D" id="3.30.930.10">
    <property type="entry name" value="Bira Bifunctional Protein, Domain 2"/>
    <property type="match status" value="1"/>
</dbReference>
<dbReference type="Pfam" id="PF03099">
    <property type="entry name" value="BPL_LplA_LipB"/>
    <property type="match status" value="1"/>
</dbReference>
<dbReference type="PANTHER" id="PTHR12835:SF5">
    <property type="entry name" value="BIOTIN--PROTEIN LIGASE"/>
    <property type="match status" value="1"/>
</dbReference>
<dbReference type="SUPFAM" id="SSF55681">
    <property type="entry name" value="Class II aaRS and biotin synthetases"/>
    <property type="match status" value="1"/>
</dbReference>
<dbReference type="InterPro" id="IPR003142">
    <property type="entry name" value="BPL_C"/>
</dbReference>
<protein>
    <recommendedName>
        <fullName evidence="3">biotin--[biotin carboxyl-carrier protein] ligase</fullName>
        <ecNumber evidence="3">6.3.4.15</ecNumber>
    </recommendedName>
</protein>
<dbReference type="PROSITE" id="PS51733">
    <property type="entry name" value="BPL_LPL_CATALYTIC"/>
    <property type="match status" value="1"/>
</dbReference>
<evidence type="ECO:0000256" key="3">
    <source>
        <dbReference type="ARBA" id="ARBA00024227"/>
    </source>
</evidence>
<comment type="caution">
    <text evidence="5">The sequence shown here is derived from an EMBL/GenBank/DDBJ whole genome shotgun (WGS) entry which is preliminary data.</text>
</comment>
<dbReference type="InterPro" id="IPR004408">
    <property type="entry name" value="Biotin_CoA_COase_ligase"/>
</dbReference>
<dbReference type="InterPro" id="IPR004143">
    <property type="entry name" value="BPL_LPL_catalytic"/>
</dbReference>
<dbReference type="PANTHER" id="PTHR12835">
    <property type="entry name" value="BIOTIN PROTEIN LIGASE"/>
    <property type="match status" value="1"/>
</dbReference>
<evidence type="ECO:0000256" key="1">
    <source>
        <dbReference type="ARBA" id="ARBA00022598"/>
    </source>
</evidence>
<evidence type="ECO:0000259" key="4">
    <source>
        <dbReference type="PROSITE" id="PS51733"/>
    </source>
</evidence>
<dbReference type="RefSeq" id="WP_223105332.1">
    <property type="nucleotide sequence ID" value="NZ_CP061913.1"/>
</dbReference>
<keyword evidence="6" id="KW-1185">Reference proteome</keyword>